<organism evidence="2 3">
    <name type="scientific">Gordonia terrae</name>
    <dbReference type="NCBI Taxonomy" id="2055"/>
    <lineage>
        <taxon>Bacteria</taxon>
        <taxon>Bacillati</taxon>
        <taxon>Actinomycetota</taxon>
        <taxon>Actinomycetes</taxon>
        <taxon>Mycobacteriales</taxon>
        <taxon>Gordoniaceae</taxon>
        <taxon>Gordonia</taxon>
    </lineage>
</organism>
<dbReference type="RefSeq" id="WP_101819029.1">
    <property type="nucleotide sequence ID" value="NZ_PKJC01000002.1"/>
</dbReference>
<dbReference type="SUPFAM" id="SSF53474">
    <property type="entry name" value="alpha/beta-Hydrolases"/>
    <property type="match status" value="1"/>
</dbReference>
<dbReference type="AlphaFoldDB" id="A0A2I1RC92"/>
<dbReference type="Gene3D" id="3.40.50.1820">
    <property type="entry name" value="alpha/beta hydrolase"/>
    <property type="match status" value="1"/>
</dbReference>
<dbReference type="GO" id="GO:0016787">
    <property type="term" value="F:hydrolase activity"/>
    <property type="evidence" value="ECO:0007669"/>
    <property type="project" value="UniProtKB-KW"/>
</dbReference>
<dbReference type="EMBL" id="PKJC01000002">
    <property type="protein sequence ID" value="PKZ66771.1"/>
    <property type="molecule type" value="Genomic_DNA"/>
</dbReference>
<dbReference type="InterPro" id="IPR002925">
    <property type="entry name" value="Dienelactn_hydro"/>
</dbReference>
<sequence length="280" mass="29543">MADDALADFDTEDVTLCGTTRRVHRLGSGPAVFVIAEMPGISPKVANVARRIAGAGATAVLPSLFGVDGRDPRPENLGAVGSATNMLGTIARACITREFTILATGKTSPVASWLRALAAREHDRCGGPGVGAVGMCFTGGFALAMATDDRMLAPVLSQPSLPFAVLPGRARAIDVSESDLALVQARCARGLEVMGLRFRGDRLVPEARFAHLRELLGDAFIGVELPDESASPDSMLPQPHSVLTEDLIDEPGQPTREAYDRVIDFFTEKLGLQAATRPPA</sequence>
<accession>A0A2I1RC92</accession>
<dbReference type="Pfam" id="PF01738">
    <property type="entry name" value="DLH"/>
    <property type="match status" value="1"/>
</dbReference>
<keyword evidence="2" id="KW-0378">Hydrolase</keyword>
<proteinExistence type="predicted"/>
<evidence type="ECO:0000313" key="3">
    <source>
        <dbReference type="Proteomes" id="UP000234662"/>
    </source>
</evidence>
<comment type="caution">
    <text evidence="2">The sequence shown here is derived from an EMBL/GenBank/DDBJ whole genome shotgun (WGS) entry which is preliminary data.</text>
</comment>
<evidence type="ECO:0000313" key="2">
    <source>
        <dbReference type="EMBL" id="PKZ66771.1"/>
    </source>
</evidence>
<gene>
    <name evidence="2" type="ORF">CYJ73_03185</name>
</gene>
<evidence type="ECO:0000259" key="1">
    <source>
        <dbReference type="Pfam" id="PF01738"/>
    </source>
</evidence>
<feature type="domain" description="Dienelactone hydrolase" evidence="1">
    <location>
        <begin position="29"/>
        <end position="153"/>
    </location>
</feature>
<reference evidence="2 3" key="1">
    <citation type="submission" date="2017-12" db="EMBL/GenBank/DDBJ databases">
        <title>Phylogenetic diversity of female urinary microbiome.</title>
        <authorList>
            <person name="Thomas-White K."/>
            <person name="Wolfe A.J."/>
        </authorList>
    </citation>
    <scope>NUCLEOTIDE SEQUENCE [LARGE SCALE GENOMIC DNA]</scope>
    <source>
        <strain evidence="2 3">UMB0777</strain>
    </source>
</reference>
<name>A0A2I1RC92_9ACTN</name>
<dbReference type="STRING" id="2055.BCM27_09640"/>
<dbReference type="InterPro" id="IPR029058">
    <property type="entry name" value="AB_hydrolase_fold"/>
</dbReference>
<dbReference type="Proteomes" id="UP000234662">
    <property type="component" value="Unassembled WGS sequence"/>
</dbReference>
<protein>
    <submittedName>
        <fullName evidence="2">Dienelactone hydrolase</fullName>
    </submittedName>
</protein>